<feature type="domain" description="EF-hand" evidence="4">
    <location>
        <begin position="49"/>
        <end position="84"/>
    </location>
</feature>
<keyword evidence="3" id="KW-0106">Calcium</keyword>
<dbReference type="GeneID" id="106984826"/>
<dbReference type="InterPro" id="IPR043582">
    <property type="entry name" value="CaBP1/2/4/5"/>
</dbReference>
<evidence type="ECO:0000256" key="1">
    <source>
        <dbReference type="ARBA" id="ARBA00022723"/>
    </source>
</evidence>
<organism evidence="5 6">
    <name type="scientific">Acinonyx jubatus</name>
    <name type="common">Cheetah</name>
    <dbReference type="NCBI Taxonomy" id="32536"/>
    <lineage>
        <taxon>Eukaryota</taxon>
        <taxon>Metazoa</taxon>
        <taxon>Chordata</taxon>
        <taxon>Craniata</taxon>
        <taxon>Vertebrata</taxon>
        <taxon>Euteleostomi</taxon>
        <taxon>Mammalia</taxon>
        <taxon>Eutheria</taxon>
        <taxon>Laurasiatheria</taxon>
        <taxon>Carnivora</taxon>
        <taxon>Feliformia</taxon>
        <taxon>Felidae</taxon>
        <taxon>Felinae</taxon>
        <taxon>Acinonyx</taxon>
    </lineage>
</organism>
<accession>A0ABM3P509</accession>
<dbReference type="Gene3D" id="1.10.238.10">
    <property type="entry name" value="EF-hand"/>
    <property type="match status" value="2"/>
</dbReference>
<dbReference type="Pfam" id="PF13499">
    <property type="entry name" value="EF-hand_7"/>
    <property type="match status" value="1"/>
</dbReference>
<dbReference type="PANTHER" id="PTHR45917:SF3">
    <property type="entry name" value="CALCIUM-BINDING PROTEIN 5"/>
    <property type="match status" value="1"/>
</dbReference>
<dbReference type="InterPro" id="IPR018247">
    <property type="entry name" value="EF_Hand_1_Ca_BS"/>
</dbReference>
<keyword evidence="5" id="KW-1185">Reference proteome</keyword>
<evidence type="ECO:0000259" key="4">
    <source>
        <dbReference type="PROSITE" id="PS50222"/>
    </source>
</evidence>
<dbReference type="CDD" id="cd00051">
    <property type="entry name" value="EFh"/>
    <property type="match status" value="1"/>
</dbReference>
<dbReference type="SUPFAM" id="SSF47473">
    <property type="entry name" value="EF-hand"/>
    <property type="match status" value="1"/>
</dbReference>
<dbReference type="InterPro" id="IPR002048">
    <property type="entry name" value="EF_hand_dom"/>
</dbReference>
<dbReference type="InterPro" id="IPR011992">
    <property type="entry name" value="EF-hand-dom_pair"/>
</dbReference>
<dbReference type="PROSITE" id="PS00018">
    <property type="entry name" value="EF_HAND_1"/>
    <property type="match status" value="1"/>
</dbReference>
<proteinExistence type="predicted"/>
<reference evidence="6" key="1">
    <citation type="submission" date="2025-08" db="UniProtKB">
        <authorList>
            <consortium name="RefSeq"/>
        </authorList>
    </citation>
    <scope>IDENTIFICATION</scope>
    <source>
        <tissue evidence="6">Blood</tissue>
    </source>
</reference>
<dbReference type="RefSeq" id="XP_053066763.1">
    <property type="nucleotide sequence ID" value="XM_053210788.1"/>
</dbReference>
<name>A0ABM3P509_ACIJB</name>
<sequence length="185" mass="20513">MRTMGYMPTEMELTELGQQIRMNLGGRVDFDDFVELMTPKLLEETAGMIGVQEMRDAFKEFDTNGDGEITLGELQQAMQRLLGEKLTPREISEVVQEADVNGDGTVDFEGDVARGQPPRGWLSEPGLTPTSPVPVPPWLTGRLCQERNVPSGEWTGHQLGLWGQMHGVQIQGRLLPVLATQRSHA</sequence>
<protein>
    <submittedName>
        <fullName evidence="6">Calcium-binding protein 5 isoform X2</fullName>
    </submittedName>
</protein>
<evidence type="ECO:0000256" key="3">
    <source>
        <dbReference type="ARBA" id="ARBA00022837"/>
    </source>
</evidence>
<dbReference type="Proteomes" id="UP001652583">
    <property type="component" value="Chromosome E2"/>
</dbReference>
<evidence type="ECO:0000313" key="5">
    <source>
        <dbReference type="Proteomes" id="UP001652583"/>
    </source>
</evidence>
<dbReference type="PANTHER" id="PTHR45917">
    <property type="entry name" value="CALCIUM-BINDING PROTEIN 1-RELATED"/>
    <property type="match status" value="1"/>
</dbReference>
<keyword evidence="2" id="KW-0677">Repeat</keyword>
<gene>
    <name evidence="6" type="primary">CABP5</name>
</gene>
<keyword evidence="1" id="KW-0479">Metal-binding</keyword>
<dbReference type="PROSITE" id="PS50222">
    <property type="entry name" value="EF_HAND_2"/>
    <property type="match status" value="1"/>
</dbReference>
<evidence type="ECO:0000256" key="2">
    <source>
        <dbReference type="ARBA" id="ARBA00022737"/>
    </source>
</evidence>
<evidence type="ECO:0000313" key="6">
    <source>
        <dbReference type="RefSeq" id="XP_053066763.1"/>
    </source>
</evidence>
<dbReference type="SMART" id="SM00054">
    <property type="entry name" value="EFh"/>
    <property type="match status" value="2"/>
</dbReference>